<dbReference type="InterPro" id="IPR011538">
    <property type="entry name" value="Nuo51_FMN-bd"/>
</dbReference>
<proteinExistence type="inferred from homology"/>
<dbReference type="GO" id="GO:0045333">
    <property type="term" value="P:cellular respiration"/>
    <property type="evidence" value="ECO:0007669"/>
    <property type="project" value="TreeGrafter"/>
</dbReference>
<gene>
    <name evidence="12" type="ORF">CDO52_06030</name>
</gene>
<evidence type="ECO:0000256" key="1">
    <source>
        <dbReference type="ARBA" id="ARBA00001917"/>
    </source>
</evidence>
<keyword evidence="6" id="KW-0288">FMN</keyword>
<dbReference type="GO" id="GO:0046872">
    <property type="term" value="F:metal ion binding"/>
    <property type="evidence" value="ECO:0007669"/>
    <property type="project" value="UniProtKB-KW"/>
</dbReference>
<dbReference type="KEGG" id="ngv:CDO52_06030"/>
<dbReference type="AlphaFoldDB" id="A0A223S309"/>
<dbReference type="Pfam" id="PF01512">
    <property type="entry name" value="Complex1_51K"/>
    <property type="match status" value="1"/>
</dbReference>
<evidence type="ECO:0000256" key="3">
    <source>
        <dbReference type="ARBA" id="ARBA00007523"/>
    </source>
</evidence>
<dbReference type="EMBL" id="CP022753">
    <property type="protein sequence ID" value="ASU82409.1"/>
    <property type="molecule type" value="Genomic_DNA"/>
</dbReference>
<keyword evidence="4" id="KW-0004">4Fe-4S</keyword>
<dbReference type="Gene3D" id="1.20.1440.230">
    <property type="entry name" value="NADH-ubiquinone oxidoreductase 51kDa subunit, iron-sulphur binding domain"/>
    <property type="match status" value="1"/>
</dbReference>
<sequence>MTSTSPLGQVPPVRTMGTPRLTLGLDSGRGSRLDFLTHQALHGDMPRLSVDDLMTMAGLADLRGKGGAGFPFARKLQAVVRSAQRRRSPVRVVVNATEGEPAAAKDLMLLTRAPHLILDGAELTARALNAPEITIGIACGDAGEKSLLAAIDERASDIAVQVVRMPDRFISGEGGALVRGINGQTPIPPGRKIRASDRGVDGLPTMLSNAETFAQLSLIAALGADQYSTIGVPSEPGTVLLSVSGSAKSPAVVECPSGTPLSDVLVACHAPVGRGVLVGGYHGTWLRPDAVERAVVSRAGMEAVGAVLGAGVVVPLGGDACPLEETALVLRYMAKESAMQCGPCFRGLPELARAFDALVEGEGDPEEVQRAAAVGNRRGACAHPDGTARMALSALEAFPDDVAAHRYDGGCGTSKPGVLPLPKDDSGLRLVLDWSRCDGHGLCAQLVPELIQLDRNGFPESPTMDVPEKLEEAAAKAVQMCPTLALRLDSAPSG</sequence>
<keyword evidence="5" id="KW-0285">Flavoprotein</keyword>
<dbReference type="Pfam" id="PF10589">
    <property type="entry name" value="NADH_4Fe-4S"/>
    <property type="match status" value="1"/>
</dbReference>
<dbReference type="SUPFAM" id="SSF142984">
    <property type="entry name" value="Nqo1 middle domain-like"/>
    <property type="match status" value="1"/>
</dbReference>
<evidence type="ECO:0000313" key="12">
    <source>
        <dbReference type="EMBL" id="ASU82409.1"/>
    </source>
</evidence>
<comment type="cofactor">
    <cofactor evidence="2">
        <name>[4Fe-4S] cluster</name>
        <dbReference type="ChEBI" id="CHEBI:49883"/>
    </cofactor>
</comment>
<dbReference type="GO" id="GO:0051539">
    <property type="term" value="F:4 iron, 4 sulfur cluster binding"/>
    <property type="evidence" value="ECO:0007669"/>
    <property type="project" value="UniProtKB-KW"/>
</dbReference>
<feature type="domain" description="NADH-ubiquinone oxidoreductase 51kDa subunit iron-sulphur binding" evidence="11">
    <location>
        <begin position="323"/>
        <end position="368"/>
    </location>
</feature>
<protein>
    <submittedName>
        <fullName evidence="12">NADH-quinone oxidoreductase subunit I</fullName>
    </submittedName>
</protein>
<dbReference type="SMART" id="SM00928">
    <property type="entry name" value="NADH_4Fe-4S"/>
    <property type="match status" value="1"/>
</dbReference>
<dbReference type="SUPFAM" id="SSF54862">
    <property type="entry name" value="4Fe-4S ferredoxins"/>
    <property type="match status" value="1"/>
</dbReference>
<evidence type="ECO:0000256" key="10">
    <source>
        <dbReference type="SAM" id="MobiDB-lite"/>
    </source>
</evidence>
<evidence type="ECO:0000256" key="6">
    <source>
        <dbReference type="ARBA" id="ARBA00022643"/>
    </source>
</evidence>
<keyword evidence="9" id="KW-0411">Iron-sulfur</keyword>
<dbReference type="Proteomes" id="UP000215005">
    <property type="component" value="Chromosome"/>
</dbReference>
<reference evidence="12 13" key="1">
    <citation type="submission" date="2017-08" db="EMBL/GenBank/DDBJ databases">
        <title>The complete genome sequence of Nocardiopsis gilva YIM 90087.</title>
        <authorList>
            <person name="Yin M."/>
            <person name="Tang S."/>
        </authorList>
    </citation>
    <scope>NUCLEOTIDE SEQUENCE [LARGE SCALE GENOMIC DNA]</scope>
    <source>
        <strain evidence="12 13">YIM 90087</strain>
    </source>
</reference>
<evidence type="ECO:0000256" key="5">
    <source>
        <dbReference type="ARBA" id="ARBA00022630"/>
    </source>
</evidence>
<evidence type="ECO:0000256" key="2">
    <source>
        <dbReference type="ARBA" id="ARBA00001966"/>
    </source>
</evidence>
<dbReference type="Gene3D" id="3.40.50.11540">
    <property type="entry name" value="NADH-ubiquinone oxidoreductase 51kDa subunit"/>
    <property type="match status" value="1"/>
</dbReference>
<dbReference type="InterPro" id="IPR037225">
    <property type="entry name" value="Nuo51_FMN-bd_sf"/>
</dbReference>
<dbReference type="Pfam" id="PF13459">
    <property type="entry name" value="Fer4_15"/>
    <property type="match status" value="1"/>
</dbReference>
<keyword evidence="7" id="KW-0479">Metal-binding</keyword>
<dbReference type="Gene3D" id="3.30.70.20">
    <property type="match status" value="1"/>
</dbReference>
<evidence type="ECO:0000256" key="7">
    <source>
        <dbReference type="ARBA" id="ARBA00022723"/>
    </source>
</evidence>
<name>A0A223S309_9ACTN</name>
<dbReference type="GO" id="GO:0003954">
    <property type="term" value="F:NADH dehydrogenase activity"/>
    <property type="evidence" value="ECO:0007669"/>
    <property type="project" value="TreeGrafter"/>
</dbReference>
<evidence type="ECO:0000256" key="9">
    <source>
        <dbReference type="ARBA" id="ARBA00023014"/>
    </source>
</evidence>
<comment type="cofactor">
    <cofactor evidence="1">
        <name>FMN</name>
        <dbReference type="ChEBI" id="CHEBI:58210"/>
    </cofactor>
</comment>
<comment type="similarity">
    <text evidence="3">Belongs to the complex I 51 kDa subunit family.</text>
</comment>
<dbReference type="PANTHER" id="PTHR11780:SF10">
    <property type="entry name" value="NADH DEHYDROGENASE [UBIQUINONE] FLAVOPROTEIN 1, MITOCHONDRIAL"/>
    <property type="match status" value="1"/>
</dbReference>
<accession>A0A223S309</accession>
<dbReference type="OrthoDB" id="3396880at2"/>
<dbReference type="SUPFAM" id="SSF140490">
    <property type="entry name" value="Nqo1C-terminal domain-like"/>
    <property type="match status" value="1"/>
</dbReference>
<dbReference type="InterPro" id="IPR037207">
    <property type="entry name" value="Nuop51_4Fe4S-bd_sf"/>
</dbReference>
<keyword evidence="13" id="KW-1185">Reference proteome</keyword>
<evidence type="ECO:0000256" key="8">
    <source>
        <dbReference type="ARBA" id="ARBA00023004"/>
    </source>
</evidence>
<keyword evidence="8" id="KW-0408">Iron</keyword>
<evidence type="ECO:0000259" key="11">
    <source>
        <dbReference type="SMART" id="SM00928"/>
    </source>
</evidence>
<feature type="region of interest" description="Disordered" evidence="10">
    <location>
        <begin position="1"/>
        <end position="22"/>
    </location>
</feature>
<dbReference type="PANTHER" id="PTHR11780">
    <property type="entry name" value="NADH-UBIQUINONE OXIDOREDUCTASE FLAVOPROTEIN 1 NDUFV1"/>
    <property type="match status" value="1"/>
</dbReference>
<dbReference type="InterPro" id="IPR019575">
    <property type="entry name" value="Nuop51_4Fe4S-bd"/>
</dbReference>
<evidence type="ECO:0000313" key="13">
    <source>
        <dbReference type="Proteomes" id="UP000215005"/>
    </source>
</evidence>
<dbReference type="InterPro" id="IPR050837">
    <property type="entry name" value="ComplexI_51kDa_subunit"/>
</dbReference>
<organism evidence="12 13">
    <name type="scientific">Nocardiopsis gilva YIM 90087</name>
    <dbReference type="NCBI Taxonomy" id="1235441"/>
    <lineage>
        <taxon>Bacteria</taxon>
        <taxon>Bacillati</taxon>
        <taxon>Actinomycetota</taxon>
        <taxon>Actinomycetes</taxon>
        <taxon>Streptosporangiales</taxon>
        <taxon>Nocardiopsidaceae</taxon>
        <taxon>Nocardiopsis</taxon>
    </lineage>
</organism>
<dbReference type="SUPFAM" id="SSF142019">
    <property type="entry name" value="Nqo1 FMN-binding domain-like"/>
    <property type="match status" value="1"/>
</dbReference>
<evidence type="ECO:0000256" key="4">
    <source>
        <dbReference type="ARBA" id="ARBA00022485"/>
    </source>
</evidence>
<dbReference type="Gene3D" id="3.10.20.600">
    <property type="match status" value="1"/>
</dbReference>